<dbReference type="OrthoDB" id="10037294at2759"/>
<dbReference type="GO" id="GO:0004867">
    <property type="term" value="F:serine-type endopeptidase inhibitor activity"/>
    <property type="evidence" value="ECO:0007669"/>
    <property type="project" value="InterPro"/>
</dbReference>
<sequence length="639" mass="67127">MKGVVFCFVLAVLGCKFGADAQGGRAELRPVDEGPCPPGEELVSCYIDPCELATCRGNPSATCVSNYCGGCNHEFQDAQGNVVDCSVPEFSCANWDSYSAADFGAMATAGIIGGNGRKCRIGQGSSETACNWYVKYDADGDTVDNWVGLSFGGVPNVGGTGCCASVSDCSTLSGAGAWLKSQHEEYCCGCPELDCEPCPAGYVIDENGCQTCTCVFSCDHWEDYTVEQFAAFAQSPDAVGENGRQCTITTGSDSTACDHYVKYKDLGPTNNWLGLTFGGTPGGSGCCASISDCQTLNGAASWMKAKYKNYCCVPEFTCKNWDSYSDQDFGAMATAGIIGENGRKCRIGQGSSETACNWYVKYDADGNTVDNWVGLSFGAVPNVGGSGCCASVGDCSTLDGAGAWLKSQHKEYCCGPKFSCDRWDDYSAADFGAMATAGIIGDYGRKCRIAQGNSQTFCDWYVKYDADGDAYDNWVGLTWGGVAGLGGSGCCASSSDCSTLNGAGGWLKSEHKQYCCGPEFQCDRWDTYSAADFGAMALAGVIGENGRKCRIFENSCEESSCDFLVKYDIDGNSSDNWQGLTSAGGPGGNGCCSSPADCSMLNGAGAWLKAHHQDICCGPRVGAQVLEPGLDRVLGRGRA</sequence>
<dbReference type="RefSeq" id="XP_038048426.1">
    <property type="nucleotide sequence ID" value="XM_038192498.1"/>
</dbReference>
<feature type="chain" id="PRO_5036834866" description="Antistasin-like domain-containing protein" evidence="1">
    <location>
        <begin position="22"/>
        <end position="639"/>
    </location>
</feature>
<dbReference type="PROSITE" id="PS51257">
    <property type="entry name" value="PROKAR_LIPOPROTEIN"/>
    <property type="match status" value="1"/>
</dbReference>
<feature type="domain" description="Antistasin-like" evidence="2">
    <location>
        <begin position="190"/>
        <end position="214"/>
    </location>
</feature>
<feature type="signal peptide" evidence="1">
    <location>
        <begin position="1"/>
        <end position="21"/>
    </location>
</feature>
<evidence type="ECO:0000313" key="4">
    <source>
        <dbReference type="Proteomes" id="UP000887568"/>
    </source>
</evidence>
<accession>A0A913ZBK8</accession>
<dbReference type="Pfam" id="PF02822">
    <property type="entry name" value="Antistasin"/>
    <property type="match status" value="1"/>
</dbReference>
<dbReference type="GeneID" id="119722403"/>
<organism evidence="3 4">
    <name type="scientific">Patiria miniata</name>
    <name type="common">Bat star</name>
    <name type="synonym">Asterina miniata</name>
    <dbReference type="NCBI Taxonomy" id="46514"/>
    <lineage>
        <taxon>Eukaryota</taxon>
        <taxon>Metazoa</taxon>
        <taxon>Echinodermata</taxon>
        <taxon>Eleutherozoa</taxon>
        <taxon>Asterozoa</taxon>
        <taxon>Asteroidea</taxon>
        <taxon>Valvatacea</taxon>
        <taxon>Valvatida</taxon>
        <taxon>Asterinidae</taxon>
        <taxon>Patiria</taxon>
    </lineage>
</organism>
<evidence type="ECO:0000256" key="1">
    <source>
        <dbReference type="SAM" id="SignalP"/>
    </source>
</evidence>
<keyword evidence="4" id="KW-1185">Reference proteome</keyword>
<evidence type="ECO:0000313" key="3">
    <source>
        <dbReference type="EnsemblMetazoa" id="XP_038048426.1"/>
    </source>
</evidence>
<dbReference type="EnsemblMetazoa" id="XM_038192498.1">
    <property type="protein sequence ID" value="XP_038048426.1"/>
    <property type="gene ID" value="LOC119722403"/>
</dbReference>
<dbReference type="InterPro" id="IPR004094">
    <property type="entry name" value="Antistasin-like"/>
</dbReference>
<reference evidence="3" key="1">
    <citation type="submission" date="2022-11" db="UniProtKB">
        <authorList>
            <consortium name="EnsemblMetazoa"/>
        </authorList>
    </citation>
    <scope>IDENTIFICATION</scope>
</reference>
<proteinExistence type="predicted"/>
<dbReference type="Proteomes" id="UP000887568">
    <property type="component" value="Unplaced"/>
</dbReference>
<dbReference type="AlphaFoldDB" id="A0A913ZBK8"/>
<evidence type="ECO:0000259" key="2">
    <source>
        <dbReference type="Pfam" id="PF02822"/>
    </source>
</evidence>
<protein>
    <recommendedName>
        <fullName evidence="2">Antistasin-like domain-containing protein</fullName>
    </recommendedName>
</protein>
<name>A0A913ZBK8_PATMI</name>
<keyword evidence="1" id="KW-0732">Signal</keyword>